<dbReference type="InterPro" id="IPR000531">
    <property type="entry name" value="Beta-barrel_TonB"/>
</dbReference>
<name>A0A7G5IG04_9SPHN</name>
<evidence type="ECO:0000256" key="9">
    <source>
        <dbReference type="ARBA" id="ARBA00023136"/>
    </source>
</evidence>
<dbReference type="PROSITE" id="PS52016">
    <property type="entry name" value="TONB_DEPENDENT_REC_3"/>
    <property type="match status" value="1"/>
</dbReference>
<keyword evidence="4" id="KW-0410">Iron transport</keyword>
<feature type="domain" description="TonB-dependent receptor plug" evidence="15">
    <location>
        <begin position="44"/>
        <end position="150"/>
    </location>
</feature>
<evidence type="ECO:0000256" key="13">
    <source>
        <dbReference type="SAM" id="SignalP"/>
    </source>
</evidence>
<keyword evidence="13" id="KW-0732">Signal</keyword>
<evidence type="ECO:0000256" key="12">
    <source>
        <dbReference type="RuleBase" id="RU003357"/>
    </source>
</evidence>
<dbReference type="PANTHER" id="PTHR32552:SF81">
    <property type="entry name" value="TONB-DEPENDENT OUTER MEMBRANE RECEPTOR"/>
    <property type="match status" value="1"/>
</dbReference>
<keyword evidence="17" id="KW-1185">Reference proteome</keyword>
<keyword evidence="5 11" id="KW-0812">Transmembrane</keyword>
<keyword evidence="9 11" id="KW-0472">Membrane</keyword>
<evidence type="ECO:0000256" key="5">
    <source>
        <dbReference type="ARBA" id="ARBA00022692"/>
    </source>
</evidence>
<evidence type="ECO:0000256" key="1">
    <source>
        <dbReference type="ARBA" id="ARBA00004571"/>
    </source>
</evidence>
<dbReference type="PANTHER" id="PTHR32552">
    <property type="entry name" value="FERRICHROME IRON RECEPTOR-RELATED"/>
    <property type="match status" value="1"/>
</dbReference>
<dbReference type="GO" id="GO:0006826">
    <property type="term" value="P:iron ion transport"/>
    <property type="evidence" value="ECO:0007669"/>
    <property type="project" value="UniProtKB-KW"/>
</dbReference>
<evidence type="ECO:0000256" key="10">
    <source>
        <dbReference type="ARBA" id="ARBA00023237"/>
    </source>
</evidence>
<keyword evidence="6" id="KW-0408">Iron</keyword>
<feature type="domain" description="TonB-dependent receptor-like beta-barrel" evidence="14">
    <location>
        <begin position="271"/>
        <end position="729"/>
    </location>
</feature>
<gene>
    <name evidence="16" type="ORF">H3309_13165</name>
</gene>
<sequence length="766" mass="81705">MKYLLLAATLLATPTFSQTPAATTAAEEEVGEIIVTAQKSAQKLIDVPVTITAYSGETLQRLGIGQFDQLSAFVPGLNIQEQSPNNPGFVIRGITSDSGSAQEAARVTVYYNGVDVSRSRGSYFDLFDLERVEVVKGPQATLFGTASAIGAVSVISARPSPGTSGNLSAAYGNFEQFRLSGMLNSAGEQWGARLAFAVKKRDGVVPNLSGLPGSNRPAGPKSEDLNGQDQIGVRGSLFAQFSDSLRADLIVTYDGQKAPGTAFKSGNLPPTGGNTSPYAPAELGGSPFSAQVLGAPALGLNRNVWDVNLTLRWKPDASPFSVTSITGWRRFDSLEVFDADGSPAWFLEFAEDARGRQLSHETRVNYDGDRIRGFVGANIFHETGSQRVPFSTEEGTYLQCAARLIPGLPCVDAGGTVRANAATALLTRGAATVLPYSSEFRNEGDITTGGIFADITVLPTPRLELTAGARLLWERRTSGYFARQPNSVITRAPLLPIVDTGGATFTARDTSDAFLPRFNALFRATDRINFYATISKGRRSPIVQLASAPGPVPARTNIPAETVWNYEGGVKAGFGAISGSLGIFHQTYDNFQVQISEGGRVVTRNAGSAKNTGVEAELNARPIPQLLLFGNVGYIDAKIDNIPQNGIFAGQRFRLQPKWQAAAGATLTLGLTETIDFVATPTVTHRSSLFFELPNRPNIAQGPVTLVNLRAGVQASDGRWQLTAFANNLTDKEYLLDAGNTGGAFGTPTFIRGLPRLYGLEATVRF</sequence>
<keyword evidence="8 12" id="KW-0798">TonB box</keyword>
<evidence type="ECO:0000256" key="2">
    <source>
        <dbReference type="ARBA" id="ARBA00022448"/>
    </source>
</evidence>
<organism evidence="16 17">
    <name type="scientific">Sandaracinobacteroides saxicola</name>
    <dbReference type="NCBI Taxonomy" id="2759707"/>
    <lineage>
        <taxon>Bacteria</taxon>
        <taxon>Pseudomonadati</taxon>
        <taxon>Pseudomonadota</taxon>
        <taxon>Alphaproteobacteria</taxon>
        <taxon>Sphingomonadales</taxon>
        <taxon>Sphingosinicellaceae</taxon>
        <taxon>Sandaracinobacteroides</taxon>
    </lineage>
</organism>
<evidence type="ECO:0000259" key="15">
    <source>
        <dbReference type="Pfam" id="PF07715"/>
    </source>
</evidence>
<dbReference type="InterPro" id="IPR039426">
    <property type="entry name" value="TonB-dep_rcpt-like"/>
</dbReference>
<comment type="subcellular location">
    <subcellularLocation>
        <location evidence="1 11">Cell outer membrane</location>
        <topology evidence="1 11">Multi-pass membrane protein</topology>
    </subcellularLocation>
</comment>
<dbReference type="Pfam" id="PF07715">
    <property type="entry name" value="Plug"/>
    <property type="match status" value="1"/>
</dbReference>
<protein>
    <submittedName>
        <fullName evidence="16">TonB-dependent receptor</fullName>
    </submittedName>
</protein>
<feature type="signal peptide" evidence="13">
    <location>
        <begin position="1"/>
        <end position="21"/>
    </location>
</feature>
<dbReference type="GO" id="GO:0009279">
    <property type="term" value="C:cell outer membrane"/>
    <property type="evidence" value="ECO:0007669"/>
    <property type="project" value="UniProtKB-SubCell"/>
</dbReference>
<evidence type="ECO:0000313" key="17">
    <source>
        <dbReference type="Proteomes" id="UP000515292"/>
    </source>
</evidence>
<dbReference type="InterPro" id="IPR036942">
    <property type="entry name" value="Beta-barrel_TonB_sf"/>
</dbReference>
<evidence type="ECO:0000256" key="3">
    <source>
        <dbReference type="ARBA" id="ARBA00022452"/>
    </source>
</evidence>
<dbReference type="Pfam" id="PF00593">
    <property type="entry name" value="TonB_dep_Rec_b-barrel"/>
    <property type="match status" value="1"/>
</dbReference>
<dbReference type="SUPFAM" id="SSF56935">
    <property type="entry name" value="Porins"/>
    <property type="match status" value="1"/>
</dbReference>
<evidence type="ECO:0000259" key="14">
    <source>
        <dbReference type="Pfam" id="PF00593"/>
    </source>
</evidence>
<evidence type="ECO:0000256" key="8">
    <source>
        <dbReference type="ARBA" id="ARBA00023077"/>
    </source>
</evidence>
<keyword evidence="7" id="KW-0406">Ion transport</keyword>
<proteinExistence type="inferred from homology"/>
<evidence type="ECO:0000256" key="6">
    <source>
        <dbReference type="ARBA" id="ARBA00023004"/>
    </source>
</evidence>
<accession>A0A7G5IG04</accession>
<comment type="similarity">
    <text evidence="11 12">Belongs to the TonB-dependent receptor family.</text>
</comment>
<keyword evidence="16" id="KW-0675">Receptor</keyword>
<dbReference type="Proteomes" id="UP000515292">
    <property type="component" value="Chromosome"/>
</dbReference>
<keyword evidence="10 11" id="KW-0998">Cell outer membrane</keyword>
<evidence type="ECO:0000313" key="16">
    <source>
        <dbReference type="EMBL" id="QMW22296.1"/>
    </source>
</evidence>
<keyword evidence="3 11" id="KW-1134">Transmembrane beta strand</keyword>
<dbReference type="KEGG" id="sand:H3309_13165"/>
<reference evidence="16 17" key="1">
    <citation type="submission" date="2020-07" db="EMBL/GenBank/DDBJ databases">
        <title>Complete genome sequence for Sandaracinobacter sp. M6.</title>
        <authorList>
            <person name="Tang Y."/>
            <person name="Liu Q."/>
            <person name="Guo Z."/>
            <person name="Lei P."/>
            <person name="Huang B."/>
        </authorList>
    </citation>
    <scope>NUCLEOTIDE SEQUENCE [LARGE SCALE GENOMIC DNA]</scope>
    <source>
        <strain evidence="16 17">M6</strain>
    </source>
</reference>
<dbReference type="Gene3D" id="2.40.170.20">
    <property type="entry name" value="TonB-dependent receptor, beta-barrel domain"/>
    <property type="match status" value="2"/>
</dbReference>
<evidence type="ECO:0000256" key="11">
    <source>
        <dbReference type="PROSITE-ProRule" id="PRU01360"/>
    </source>
</evidence>
<dbReference type="AlphaFoldDB" id="A0A7G5IG04"/>
<dbReference type="RefSeq" id="WP_182295141.1">
    <property type="nucleotide sequence ID" value="NZ_CP059851.1"/>
</dbReference>
<feature type="chain" id="PRO_5028840562" evidence="13">
    <location>
        <begin position="22"/>
        <end position="766"/>
    </location>
</feature>
<keyword evidence="2 11" id="KW-0813">Transport</keyword>
<evidence type="ECO:0000256" key="7">
    <source>
        <dbReference type="ARBA" id="ARBA00023065"/>
    </source>
</evidence>
<dbReference type="InterPro" id="IPR012910">
    <property type="entry name" value="Plug_dom"/>
</dbReference>
<dbReference type="EMBL" id="CP059851">
    <property type="protein sequence ID" value="QMW22296.1"/>
    <property type="molecule type" value="Genomic_DNA"/>
</dbReference>
<evidence type="ECO:0000256" key="4">
    <source>
        <dbReference type="ARBA" id="ARBA00022496"/>
    </source>
</evidence>